<name>A0ACC3THF9_9ASCO</name>
<organism evidence="1 2">
    <name type="scientific">Lipomyces orientalis</name>
    <dbReference type="NCBI Taxonomy" id="1233043"/>
    <lineage>
        <taxon>Eukaryota</taxon>
        <taxon>Fungi</taxon>
        <taxon>Dikarya</taxon>
        <taxon>Ascomycota</taxon>
        <taxon>Saccharomycotina</taxon>
        <taxon>Lipomycetes</taxon>
        <taxon>Lipomycetales</taxon>
        <taxon>Lipomycetaceae</taxon>
        <taxon>Lipomyces</taxon>
    </lineage>
</organism>
<protein>
    <submittedName>
        <fullName evidence="1">Uncharacterized protein</fullName>
    </submittedName>
</protein>
<evidence type="ECO:0000313" key="1">
    <source>
        <dbReference type="EMBL" id="KAK9320597.1"/>
    </source>
</evidence>
<reference evidence="2" key="1">
    <citation type="journal article" date="2024" name="Front. Bioeng. Biotechnol.">
        <title>Genome-scale model development and genomic sequencing of the oleaginous clade Lipomyces.</title>
        <authorList>
            <person name="Czajka J.J."/>
            <person name="Han Y."/>
            <person name="Kim J."/>
            <person name="Mondo S.J."/>
            <person name="Hofstad B.A."/>
            <person name="Robles A."/>
            <person name="Haridas S."/>
            <person name="Riley R."/>
            <person name="LaButti K."/>
            <person name="Pangilinan J."/>
            <person name="Andreopoulos W."/>
            <person name="Lipzen A."/>
            <person name="Yan J."/>
            <person name="Wang M."/>
            <person name="Ng V."/>
            <person name="Grigoriev I.V."/>
            <person name="Spatafora J.W."/>
            <person name="Magnuson J.K."/>
            <person name="Baker S.E."/>
            <person name="Pomraning K.R."/>
        </authorList>
    </citation>
    <scope>NUCLEOTIDE SEQUENCE [LARGE SCALE GENOMIC DNA]</scope>
    <source>
        <strain evidence="2">CBS 10300</strain>
    </source>
</reference>
<comment type="caution">
    <text evidence="1">The sequence shown here is derived from an EMBL/GenBank/DDBJ whole genome shotgun (WGS) entry which is preliminary data.</text>
</comment>
<gene>
    <name evidence="1" type="ORF">V1517DRAFT_348052</name>
</gene>
<keyword evidence="2" id="KW-1185">Reference proteome</keyword>
<evidence type="ECO:0000313" key="2">
    <source>
        <dbReference type="Proteomes" id="UP001489719"/>
    </source>
</evidence>
<sequence>MDDIRKACYLARIERNKFNFTRDIFTRKMRDQDSLEDHLDKMMLRRMQLKAIGDEFVTDDLFRDAFYNSLAPKFGMFAINLQIEKPPLKDAIPVLFSYEDELKERQADETARSSRHTASARISKKNSRRRFHLRCTHCRGRFHTRDSCRRTGSTVQIDLNGGRRLFTPDIPNNAPEHIDISDFVFLQSVTSGSEINGFLVSWVRGLLGELVS</sequence>
<dbReference type="EMBL" id="MU970123">
    <property type="protein sequence ID" value="KAK9320597.1"/>
    <property type="molecule type" value="Genomic_DNA"/>
</dbReference>
<accession>A0ACC3THF9</accession>
<proteinExistence type="predicted"/>
<dbReference type="Proteomes" id="UP001489719">
    <property type="component" value="Unassembled WGS sequence"/>
</dbReference>